<evidence type="ECO:0000256" key="3">
    <source>
        <dbReference type="ARBA" id="ARBA00023163"/>
    </source>
</evidence>
<name>A0ABT8VGU5_9BACL</name>
<keyword evidence="1" id="KW-0805">Transcription regulation</keyword>
<reference evidence="5" key="1">
    <citation type="submission" date="2023-07" db="EMBL/GenBank/DDBJ databases">
        <authorList>
            <person name="Aktuganov G."/>
            <person name="Boyko T."/>
            <person name="Delegan Y."/>
            <person name="Galimzianova N."/>
            <person name="Gilvanova E."/>
            <person name="Korobov V."/>
            <person name="Kuzmina L."/>
            <person name="Melentiev A."/>
            <person name="Milman P."/>
            <person name="Ryabova A."/>
            <person name="Stupak E."/>
            <person name="Yasakov T."/>
            <person name="Zharikova N."/>
            <person name="Zhurenko E."/>
        </authorList>
    </citation>
    <scope>NUCLEOTIDE SEQUENCE</scope>
    <source>
        <strain evidence="5">IB-739</strain>
    </source>
</reference>
<dbReference type="Pfam" id="PF12833">
    <property type="entry name" value="HTH_18"/>
    <property type="match status" value="1"/>
</dbReference>
<comment type="caution">
    <text evidence="5">The sequence shown here is derived from an EMBL/GenBank/DDBJ whole genome shotgun (WGS) entry which is preliminary data.</text>
</comment>
<organism evidence="5 6">
    <name type="scientific">Paenibacillus ehimensis</name>
    <dbReference type="NCBI Taxonomy" id="79264"/>
    <lineage>
        <taxon>Bacteria</taxon>
        <taxon>Bacillati</taxon>
        <taxon>Bacillota</taxon>
        <taxon>Bacilli</taxon>
        <taxon>Bacillales</taxon>
        <taxon>Paenibacillaceae</taxon>
        <taxon>Paenibacillus</taxon>
    </lineage>
</organism>
<dbReference type="PROSITE" id="PS01124">
    <property type="entry name" value="HTH_ARAC_FAMILY_2"/>
    <property type="match status" value="1"/>
</dbReference>
<evidence type="ECO:0000259" key="4">
    <source>
        <dbReference type="PROSITE" id="PS01124"/>
    </source>
</evidence>
<dbReference type="PROSITE" id="PS00041">
    <property type="entry name" value="HTH_ARAC_FAMILY_1"/>
    <property type="match status" value="1"/>
</dbReference>
<dbReference type="EMBL" id="JAUMKJ010000037">
    <property type="protein sequence ID" value="MDO3680200.1"/>
    <property type="molecule type" value="Genomic_DNA"/>
</dbReference>
<evidence type="ECO:0000313" key="6">
    <source>
        <dbReference type="Proteomes" id="UP001168883"/>
    </source>
</evidence>
<dbReference type="InterPro" id="IPR018060">
    <property type="entry name" value="HTH_AraC"/>
</dbReference>
<keyword evidence="3" id="KW-0804">Transcription</keyword>
<dbReference type="PRINTS" id="PR00032">
    <property type="entry name" value="HTHARAC"/>
</dbReference>
<dbReference type="InterPro" id="IPR050204">
    <property type="entry name" value="AraC_XylS_family_regulators"/>
</dbReference>
<dbReference type="PANTHER" id="PTHR46796">
    <property type="entry name" value="HTH-TYPE TRANSCRIPTIONAL ACTIVATOR RHAS-RELATED"/>
    <property type="match status" value="1"/>
</dbReference>
<gene>
    <name evidence="5" type="ORF">Q3C12_24620</name>
</gene>
<proteinExistence type="predicted"/>
<feature type="domain" description="HTH araC/xylS-type" evidence="4">
    <location>
        <begin position="193"/>
        <end position="291"/>
    </location>
</feature>
<dbReference type="RefSeq" id="WP_302880480.1">
    <property type="nucleotide sequence ID" value="NZ_JAUMKJ010000037.1"/>
</dbReference>
<keyword evidence="2" id="KW-0238">DNA-binding</keyword>
<evidence type="ECO:0000256" key="2">
    <source>
        <dbReference type="ARBA" id="ARBA00023125"/>
    </source>
</evidence>
<dbReference type="InterPro" id="IPR018062">
    <property type="entry name" value="HTH_AraC-typ_CS"/>
</dbReference>
<dbReference type="SUPFAM" id="SSF46689">
    <property type="entry name" value="Homeodomain-like"/>
    <property type="match status" value="2"/>
</dbReference>
<accession>A0ABT8VGU5</accession>
<keyword evidence="6" id="KW-1185">Reference proteome</keyword>
<dbReference type="Proteomes" id="UP001168883">
    <property type="component" value="Unassembled WGS sequence"/>
</dbReference>
<sequence>MKQKPQDFGAIGAAPVLSSDKLERAGLRFSQWERLSPRQAYDGSTDARHVVAIHGSPGPVELSEYEPGGMNNGIARPGDIQIIPPGERAHCEWRQSLSFMKLEILPSKLEEVAAASGFGRSANLRLERRFLVQDPKLLQLSRWMLEELRSGGASGRLYWDSLSNLAAVHLLQHYTTSSQACLKPKPLTSAQVSRAIEFMHEHLEQDMTLEQLASAANVSLSHLVRLFKRHTGWTPHQYLIRLRVERAKLWIRCGQRSLKEIAAELGFSDQSHFTRMFKKYTGLTPMQYAVQSGWPHEPGAFPEKNRHSL</sequence>
<protein>
    <submittedName>
        <fullName evidence="5">AraC family transcriptional regulator</fullName>
    </submittedName>
</protein>
<dbReference type="Gene3D" id="1.10.10.60">
    <property type="entry name" value="Homeodomain-like"/>
    <property type="match status" value="2"/>
</dbReference>
<dbReference type="InterPro" id="IPR009057">
    <property type="entry name" value="Homeodomain-like_sf"/>
</dbReference>
<dbReference type="InterPro" id="IPR020449">
    <property type="entry name" value="Tscrpt_reg_AraC-type_HTH"/>
</dbReference>
<evidence type="ECO:0000256" key="1">
    <source>
        <dbReference type="ARBA" id="ARBA00023015"/>
    </source>
</evidence>
<evidence type="ECO:0000313" key="5">
    <source>
        <dbReference type="EMBL" id="MDO3680200.1"/>
    </source>
</evidence>
<dbReference type="SMART" id="SM00342">
    <property type="entry name" value="HTH_ARAC"/>
    <property type="match status" value="1"/>
</dbReference>